<dbReference type="Gene3D" id="3.55.50.10">
    <property type="entry name" value="Baseplate protein-like domains"/>
    <property type="match status" value="1"/>
</dbReference>
<protein>
    <submittedName>
        <fullName evidence="1">Contractile injection system protein, VgrG/Pvc8 family</fullName>
    </submittedName>
</protein>
<proteinExistence type="predicted"/>
<dbReference type="Pfam" id="PF05954">
    <property type="entry name" value="Phage_GPD"/>
    <property type="match status" value="1"/>
</dbReference>
<dbReference type="RefSeq" id="WP_349943830.1">
    <property type="nucleotide sequence ID" value="NZ_CP157940.1"/>
</dbReference>
<dbReference type="AlphaFoldDB" id="A0AAU7PJF0"/>
<reference evidence="1" key="1">
    <citation type="submission" date="2024-06" db="EMBL/GenBank/DDBJ databases">
        <title>Lacrimispora cavernae sp. nov., a novel anaerobe isolated from bat guano pile inside a cave.</title>
        <authorList>
            <person name="Miller S.L."/>
            <person name="Lu N."/>
            <person name="King J."/>
            <person name="Sankaranarayanan K."/>
            <person name="Lawson P.A."/>
        </authorList>
    </citation>
    <scope>NUCLEOTIDE SEQUENCE</scope>
    <source>
        <strain evidence="1">BS-2</strain>
    </source>
</reference>
<name>A0AAU7PJF0_9FIRM</name>
<evidence type="ECO:0000313" key="1">
    <source>
        <dbReference type="EMBL" id="XBS52369.1"/>
    </source>
</evidence>
<gene>
    <name evidence="1" type="ORF">ABFV83_11005</name>
</gene>
<organism evidence="1">
    <name type="scientific">Lacrimispora sp. BS-2</name>
    <dbReference type="NCBI Taxonomy" id="3151850"/>
    <lineage>
        <taxon>Bacteria</taxon>
        <taxon>Bacillati</taxon>
        <taxon>Bacillota</taxon>
        <taxon>Clostridia</taxon>
        <taxon>Lachnospirales</taxon>
        <taxon>Lachnospiraceae</taxon>
        <taxon>Lacrimispora</taxon>
    </lineage>
</organism>
<accession>A0AAU7PJF0</accession>
<dbReference type="SUPFAM" id="SSF69279">
    <property type="entry name" value="Phage tail proteins"/>
    <property type="match status" value="1"/>
</dbReference>
<dbReference type="EMBL" id="CP157940">
    <property type="protein sequence ID" value="XBS52369.1"/>
    <property type="molecule type" value="Genomic_DNA"/>
</dbReference>
<sequence>MAYGLEQIIIKGIPVENLTELKIDCLPGDHGSLKLCGYLAAENGEETLFGFSENDSISVYVGEGKPIFSGILTKVSVEGEGDTVKISAEAKSRSILMDQKKKSRSFQDVTMTYGSLFQAILSEYPGSDIKLSIPDRPLGEIAVQYKETDWEFLKRMLSMLNAVLACRPGEESIKLYGGVPDIPSGEWNYKKTGFQKEMGEYSYWLMQGASVNDNDFLIMKIETGHVPELFEQVADEGRQFVLRRLSYELERGLLHCRMEMQKKEGILAKAEYPMHLIGTALCGTVLEIAGSKIKIHLDIDHAAGGKDVYWFPFSTLSESPDGSGWYYMPEKGDNVRVYFPSKYTKDVIGVSAVSSYDGKNGGVPDRMGSPSTKYLSNPYGQEMKLAEDGITLACSGGAASVKISNGGDISLSAMGTINIAAEEDLKIEAEEAVSLQAIEAAVISCVKGGTVNMPADGNLYIQGTEVKVN</sequence>